<evidence type="ECO:0000256" key="1">
    <source>
        <dbReference type="ARBA" id="ARBA00022679"/>
    </source>
</evidence>
<dbReference type="Proteomes" id="UP001153069">
    <property type="component" value="Unassembled WGS sequence"/>
</dbReference>
<dbReference type="SUPFAM" id="SSF52777">
    <property type="entry name" value="CoA-dependent acyltransferases"/>
    <property type="match status" value="1"/>
</dbReference>
<keyword evidence="1" id="KW-0808">Transferase</keyword>
<keyword evidence="2" id="KW-1133">Transmembrane helix</keyword>
<keyword evidence="2" id="KW-0472">Membrane</keyword>
<evidence type="ECO:0000313" key="4">
    <source>
        <dbReference type="Proteomes" id="UP001153069"/>
    </source>
</evidence>
<dbReference type="Pfam" id="PF02458">
    <property type="entry name" value="Transferase"/>
    <property type="match status" value="1"/>
</dbReference>
<dbReference type="EMBL" id="CAICTM010000208">
    <property type="protein sequence ID" value="CAB9504793.1"/>
    <property type="molecule type" value="Genomic_DNA"/>
</dbReference>
<dbReference type="GO" id="GO:0016747">
    <property type="term" value="F:acyltransferase activity, transferring groups other than amino-acyl groups"/>
    <property type="evidence" value="ECO:0007669"/>
    <property type="project" value="TreeGrafter"/>
</dbReference>
<protein>
    <submittedName>
        <fullName evidence="3">Uncharacterized protein</fullName>
    </submittedName>
</protein>
<dbReference type="Gene3D" id="3.30.559.10">
    <property type="entry name" value="Chloramphenicol acetyltransferase-like domain"/>
    <property type="match status" value="2"/>
</dbReference>
<dbReference type="InterPro" id="IPR050317">
    <property type="entry name" value="Plant_Fungal_Acyltransferase"/>
</dbReference>
<dbReference type="PANTHER" id="PTHR31642:SF310">
    <property type="entry name" value="FATTY ALCOHOL:CAFFEOYL-COA ACYLTRANSFERASE"/>
    <property type="match status" value="1"/>
</dbReference>
<proteinExistence type="predicted"/>
<organism evidence="3 4">
    <name type="scientific">Seminavis robusta</name>
    <dbReference type="NCBI Taxonomy" id="568900"/>
    <lineage>
        <taxon>Eukaryota</taxon>
        <taxon>Sar</taxon>
        <taxon>Stramenopiles</taxon>
        <taxon>Ochrophyta</taxon>
        <taxon>Bacillariophyta</taxon>
        <taxon>Bacillariophyceae</taxon>
        <taxon>Bacillariophycidae</taxon>
        <taxon>Naviculales</taxon>
        <taxon>Naviculaceae</taxon>
        <taxon>Seminavis</taxon>
    </lineage>
</organism>
<sequence>MMFEASLTRSHPWLASILLPLAIICYVLPKIKAFRRFLVWLIKNSGVRFTRTSTTTVLVHPRNVKGESRYALTAMDCLQASIPPIAFGLFYDQPIDDYRFQIALEQTLDHFPLLAGRLIRNSENLDQAPMVVRVNPSEGGAHLAISHTTRPYSRKDDPRWFPSSTGAPFPAPHEPFLDYGPLLKIKVTHVESNHSAVVSFGFCHAVMDATTVGSFLETLTAHYKQFGVNDPAKALAHQMVPSMKLDRVLPPQEENAEPLERFTTSKLIWSLPKLVIASTLTKTINLTVEKSELQRLKGEFMQAASGSDLPWVSTYEMLGVLLLRAFTRVSKKLDGTHHYKNIECRCVVDPRTRQANPHATFTHPGNVSEMPSIQLPLEHLLHPEWQSRGLQEFHSQLRASLVDSSKMTEIYRRANASLRNGDLHTTGGRTMSSLLFARNILETNVTSYNSWLHMDWLGSMTTFGDAAPHHFQVTPGMCCVDMFWVFPRTPTQVTIRTTLPRGKGRLFLQELTRMNIAYQVQ</sequence>
<dbReference type="OrthoDB" id="1862401at2759"/>
<dbReference type="PANTHER" id="PTHR31642">
    <property type="entry name" value="TRICHOTHECENE 3-O-ACETYLTRANSFERASE"/>
    <property type="match status" value="1"/>
</dbReference>
<comment type="caution">
    <text evidence="3">The sequence shown here is derived from an EMBL/GenBank/DDBJ whole genome shotgun (WGS) entry which is preliminary data.</text>
</comment>
<name>A0A9N8HC70_9STRA</name>
<dbReference type="InterPro" id="IPR023213">
    <property type="entry name" value="CAT-like_dom_sf"/>
</dbReference>
<keyword evidence="4" id="KW-1185">Reference proteome</keyword>
<accession>A0A9N8HC70</accession>
<feature type="transmembrane region" description="Helical" evidence="2">
    <location>
        <begin position="12"/>
        <end position="29"/>
    </location>
</feature>
<reference evidence="3" key="1">
    <citation type="submission" date="2020-06" db="EMBL/GenBank/DDBJ databases">
        <authorList>
            <consortium name="Plant Systems Biology data submission"/>
        </authorList>
    </citation>
    <scope>NUCLEOTIDE SEQUENCE</scope>
    <source>
        <strain evidence="3">D6</strain>
    </source>
</reference>
<evidence type="ECO:0000256" key="2">
    <source>
        <dbReference type="SAM" id="Phobius"/>
    </source>
</evidence>
<dbReference type="AlphaFoldDB" id="A0A9N8HC70"/>
<gene>
    <name evidence="3" type="ORF">SEMRO_209_G087250.1</name>
</gene>
<keyword evidence="2" id="KW-0812">Transmembrane</keyword>
<evidence type="ECO:0000313" key="3">
    <source>
        <dbReference type="EMBL" id="CAB9504793.1"/>
    </source>
</evidence>
<dbReference type="GO" id="GO:0044550">
    <property type="term" value="P:secondary metabolite biosynthetic process"/>
    <property type="evidence" value="ECO:0007669"/>
    <property type="project" value="TreeGrafter"/>
</dbReference>